<dbReference type="InterPro" id="IPR052652">
    <property type="entry name" value="Telomerase_Complex_Comp"/>
</dbReference>
<dbReference type="InterPro" id="IPR036465">
    <property type="entry name" value="vWFA_dom_sf"/>
</dbReference>
<name>A0A0F9GIP3_9ZZZZ</name>
<reference evidence="2" key="1">
    <citation type="journal article" date="2015" name="Nature">
        <title>Complex archaea that bridge the gap between prokaryotes and eukaryotes.</title>
        <authorList>
            <person name="Spang A."/>
            <person name="Saw J.H."/>
            <person name="Jorgensen S.L."/>
            <person name="Zaremba-Niedzwiedzka K."/>
            <person name="Martijn J."/>
            <person name="Lind A.E."/>
            <person name="van Eijk R."/>
            <person name="Schleper C."/>
            <person name="Guy L."/>
            <person name="Ettema T.J."/>
        </authorList>
    </citation>
    <scope>NUCLEOTIDE SEQUENCE</scope>
</reference>
<dbReference type="GO" id="GO:0005697">
    <property type="term" value="C:telomerase holoenzyme complex"/>
    <property type="evidence" value="ECO:0007669"/>
    <property type="project" value="TreeGrafter"/>
</dbReference>
<dbReference type="Pfam" id="PF05731">
    <property type="entry name" value="TROVE"/>
    <property type="match status" value="1"/>
</dbReference>
<dbReference type="GO" id="GO:0000722">
    <property type="term" value="P:telomere maintenance via recombination"/>
    <property type="evidence" value="ECO:0007669"/>
    <property type="project" value="TreeGrafter"/>
</dbReference>
<evidence type="ECO:0000259" key="1">
    <source>
        <dbReference type="PROSITE" id="PS50988"/>
    </source>
</evidence>
<dbReference type="PANTHER" id="PTHR44791">
    <property type="entry name" value="TELOMERASE PROTEIN COMPONENT 1 TEP1"/>
    <property type="match status" value="1"/>
</dbReference>
<proteinExistence type="predicted"/>
<dbReference type="GO" id="GO:0070034">
    <property type="term" value="F:telomerase RNA binding"/>
    <property type="evidence" value="ECO:0007669"/>
    <property type="project" value="TreeGrafter"/>
</dbReference>
<dbReference type="InterPro" id="IPR037214">
    <property type="entry name" value="TROVE_dom_sf"/>
</dbReference>
<dbReference type="InterPro" id="IPR008858">
    <property type="entry name" value="TROVE_dom"/>
</dbReference>
<dbReference type="GO" id="GO:0003720">
    <property type="term" value="F:telomerase activity"/>
    <property type="evidence" value="ECO:0007669"/>
    <property type="project" value="TreeGrafter"/>
</dbReference>
<organism evidence="2">
    <name type="scientific">marine sediment metagenome</name>
    <dbReference type="NCBI Taxonomy" id="412755"/>
    <lineage>
        <taxon>unclassified sequences</taxon>
        <taxon>metagenomes</taxon>
        <taxon>ecological metagenomes</taxon>
    </lineage>
</organism>
<dbReference type="EMBL" id="LAZR01028297">
    <property type="protein sequence ID" value="KKL63042.1"/>
    <property type="molecule type" value="Genomic_DNA"/>
</dbReference>
<dbReference type="Gene3D" id="3.40.50.410">
    <property type="entry name" value="von Willebrand factor, type A domain"/>
    <property type="match status" value="1"/>
</dbReference>
<accession>A0A0F9GIP3</accession>
<dbReference type="PROSITE" id="PS50988">
    <property type="entry name" value="TROVE"/>
    <property type="match status" value="1"/>
</dbReference>
<dbReference type="PANTHER" id="PTHR44791:SF1">
    <property type="entry name" value="TELOMERASE PROTEIN COMPONENT 1"/>
    <property type="match status" value="1"/>
</dbReference>
<dbReference type="SUPFAM" id="SSF53300">
    <property type="entry name" value="vWA-like"/>
    <property type="match status" value="1"/>
</dbReference>
<evidence type="ECO:0000313" key="2">
    <source>
        <dbReference type="EMBL" id="KKL63042.1"/>
    </source>
</evidence>
<feature type="non-terminal residue" evidence="2">
    <location>
        <position position="239"/>
    </location>
</feature>
<sequence length="239" mass="26983">MVHPKPKDDEQQKVWDRLVEDKLTIPDTWEVRLSGGQDKHEAWTELIKERKLGGLAYLRNLRNMIQAKVSDEIISEGLKDINVSKVLPFRFITAAKYAPNLEKDLESLMIKGLNQQIKLSGKTILIVDVSGSMYSSPISNYSEMDRAHAACSLAILTRELCEDIKIYATAGNDGTEIHQTELIPSRHGFALSDKIYSMCRPLGGGGIFLTPVLRWIKEREEKADRIIVITDEQDCARSN</sequence>
<dbReference type="SUPFAM" id="SSF140864">
    <property type="entry name" value="TROVE domain-like"/>
    <property type="match status" value="1"/>
</dbReference>
<feature type="domain" description="TROVE" evidence="1">
    <location>
        <begin position="1"/>
        <end position="146"/>
    </location>
</feature>
<comment type="caution">
    <text evidence="2">The sequence shown here is derived from an EMBL/GenBank/DDBJ whole genome shotgun (WGS) entry which is preliminary data.</text>
</comment>
<dbReference type="AlphaFoldDB" id="A0A0F9GIP3"/>
<gene>
    <name evidence="2" type="ORF">LCGC14_2179080</name>
</gene>
<protein>
    <recommendedName>
        <fullName evidence="1">TROVE domain-containing protein</fullName>
    </recommendedName>
</protein>